<dbReference type="GO" id="GO:0000725">
    <property type="term" value="P:recombinational repair"/>
    <property type="evidence" value="ECO:0007669"/>
    <property type="project" value="TreeGrafter"/>
</dbReference>
<dbReference type="Pfam" id="PF13361">
    <property type="entry name" value="UvrD_C"/>
    <property type="match status" value="1"/>
</dbReference>
<dbReference type="SUPFAM" id="SSF52540">
    <property type="entry name" value="P-loop containing nucleoside triphosphate hydrolases"/>
    <property type="match status" value="1"/>
</dbReference>
<dbReference type="PANTHER" id="PTHR11070">
    <property type="entry name" value="UVRD / RECB / PCRA DNA HELICASE FAMILY MEMBER"/>
    <property type="match status" value="1"/>
</dbReference>
<dbReference type="GO" id="GO:0003677">
    <property type="term" value="F:DNA binding"/>
    <property type="evidence" value="ECO:0007669"/>
    <property type="project" value="UniProtKB-KW"/>
</dbReference>
<dbReference type="GO" id="GO:0005829">
    <property type="term" value="C:cytosol"/>
    <property type="evidence" value="ECO:0007669"/>
    <property type="project" value="TreeGrafter"/>
</dbReference>
<keyword evidence="7" id="KW-0413">Isomerase</keyword>
<reference evidence="14" key="1">
    <citation type="submission" date="2020-07" db="EMBL/GenBank/DDBJ databases">
        <title>Vallitalea pronyensis genome.</title>
        <authorList>
            <person name="Postec A."/>
        </authorList>
    </citation>
    <scope>NUCLEOTIDE SEQUENCE</scope>
    <source>
        <strain evidence="14">FatNI3</strain>
    </source>
</reference>
<protein>
    <recommendedName>
        <fullName evidence="9">DNA 3'-5' helicase</fullName>
        <ecNumber evidence="9">5.6.2.4</ecNumber>
    </recommendedName>
</protein>
<comment type="catalytic activity">
    <reaction evidence="10">
        <text>ATP + H2O = ADP + phosphate + H(+)</text>
        <dbReference type="Rhea" id="RHEA:13065"/>
        <dbReference type="ChEBI" id="CHEBI:15377"/>
        <dbReference type="ChEBI" id="CHEBI:15378"/>
        <dbReference type="ChEBI" id="CHEBI:30616"/>
        <dbReference type="ChEBI" id="CHEBI:43474"/>
        <dbReference type="ChEBI" id="CHEBI:456216"/>
        <dbReference type="EC" id="5.6.2.4"/>
    </reaction>
</comment>
<feature type="domain" description="UvrD-like helicase ATP-binding" evidence="12">
    <location>
        <begin position="3"/>
        <end position="279"/>
    </location>
</feature>
<dbReference type="GO" id="GO:0033202">
    <property type="term" value="C:DNA helicase complex"/>
    <property type="evidence" value="ECO:0007669"/>
    <property type="project" value="TreeGrafter"/>
</dbReference>
<dbReference type="PANTHER" id="PTHR11070:SF2">
    <property type="entry name" value="ATP-DEPENDENT DNA HELICASE SRS2"/>
    <property type="match status" value="1"/>
</dbReference>
<evidence type="ECO:0000256" key="11">
    <source>
        <dbReference type="PROSITE-ProRule" id="PRU00560"/>
    </source>
</evidence>
<dbReference type="InterPro" id="IPR000212">
    <property type="entry name" value="DNA_helicase_UvrD/REP"/>
</dbReference>
<dbReference type="EC" id="5.6.2.4" evidence="9"/>
<dbReference type="Proteomes" id="UP000683246">
    <property type="component" value="Chromosome"/>
</dbReference>
<evidence type="ECO:0000256" key="9">
    <source>
        <dbReference type="ARBA" id="ARBA00034808"/>
    </source>
</evidence>
<dbReference type="InterPro" id="IPR014016">
    <property type="entry name" value="UvrD-like_ATP-bd"/>
</dbReference>
<dbReference type="Pfam" id="PF00580">
    <property type="entry name" value="UvrD-helicase"/>
    <property type="match status" value="1"/>
</dbReference>
<gene>
    <name evidence="14" type="ORF">HZI73_23505</name>
</gene>
<keyword evidence="15" id="KW-1185">Reference proteome</keyword>
<dbReference type="Gene3D" id="3.40.50.300">
    <property type="entry name" value="P-loop containing nucleotide triphosphate hydrolases"/>
    <property type="match status" value="2"/>
</dbReference>
<dbReference type="GO" id="GO:0043138">
    <property type="term" value="F:3'-5' DNA helicase activity"/>
    <property type="evidence" value="ECO:0007669"/>
    <property type="project" value="UniProtKB-EC"/>
</dbReference>
<organism evidence="14 15">
    <name type="scientific">Vallitalea pronyensis</name>
    <dbReference type="NCBI Taxonomy" id="1348613"/>
    <lineage>
        <taxon>Bacteria</taxon>
        <taxon>Bacillati</taxon>
        <taxon>Bacillota</taxon>
        <taxon>Clostridia</taxon>
        <taxon>Lachnospirales</taxon>
        <taxon>Vallitaleaceae</taxon>
        <taxon>Vallitalea</taxon>
    </lineage>
</organism>
<dbReference type="GO" id="GO:0005524">
    <property type="term" value="F:ATP binding"/>
    <property type="evidence" value="ECO:0007669"/>
    <property type="project" value="UniProtKB-UniRule"/>
</dbReference>
<evidence type="ECO:0000256" key="5">
    <source>
        <dbReference type="ARBA" id="ARBA00022840"/>
    </source>
</evidence>
<dbReference type="InterPro" id="IPR027417">
    <property type="entry name" value="P-loop_NTPase"/>
</dbReference>
<evidence type="ECO:0000313" key="14">
    <source>
        <dbReference type="EMBL" id="QUI25078.1"/>
    </source>
</evidence>
<keyword evidence="4 11" id="KW-0347">Helicase</keyword>
<evidence type="ECO:0000259" key="12">
    <source>
        <dbReference type="PROSITE" id="PS51198"/>
    </source>
</evidence>
<dbReference type="AlphaFoldDB" id="A0A8J8SJ10"/>
<feature type="binding site" evidence="11">
    <location>
        <begin position="24"/>
        <end position="31"/>
    </location>
    <ligand>
        <name>ATP</name>
        <dbReference type="ChEBI" id="CHEBI:30616"/>
    </ligand>
</feature>
<dbReference type="EMBL" id="CP058649">
    <property type="protein sequence ID" value="QUI25078.1"/>
    <property type="molecule type" value="Genomic_DNA"/>
</dbReference>
<dbReference type="KEGG" id="vpy:HZI73_23505"/>
<comment type="catalytic activity">
    <reaction evidence="8">
        <text>Couples ATP hydrolysis with the unwinding of duplex DNA by translocating in the 3'-5' direction.</text>
        <dbReference type="EC" id="5.6.2.4"/>
    </reaction>
</comment>
<evidence type="ECO:0000256" key="8">
    <source>
        <dbReference type="ARBA" id="ARBA00034617"/>
    </source>
</evidence>
<evidence type="ECO:0000256" key="10">
    <source>
        <dbReference type="ARBA" id="ARBA00048988"/>
    </source>
</evidence>
<proteinExistence type="inferred from homology"/>
<dbReference type="PROSITE" id="PS51198">
    <property type="entry name" value="UVRD_HELICASE_ATP_BIND"/>
    <property type="match status" value="1"/>
</dbReference>
<evidence type="ECO:0000256" key="6">
    <source>
        <dbReference type="ARBA" id="ARBA00023125"/>
    </source>
</evidence>
<evidence type="ECO:0000256" key="3">
    <source>
        <dbReference type="ARBA" id="ARBA00022801"/>
    </source>
</evidence>
<evidence type="ECO:0000256" key="7">
    <source>
        <dbReference type="ARBA" id="ARBA00023235"/>
    </source>
</evidence>
<name>A0A8J8SJ10_9FIRM</name>
<dbReference type="Gene3D" id="1.10.486.10">
    <property type="entry name" value="PCRA, domain 4"/>
    <property type="match status" value="1"/>
</dbReference>
<evidence type="ECO:0000256" key="2">
    <source>
        <dbReference type="ARBA" id="ARBA00022741"/>
    </source>
</evidence>
<dbReference type="Gene3D" id="1.10.10.160">
    <property type="match status" value="1"/>
</dbReference>
<evidence type="ECO:0000256" key="1">
    <source>
        <dbReference type="ARBA" id="ARBA00009922"/>
    </source>
</evidence>
<keyword evidence="2 11" id="KW-0547">Nucleotide-binding</keyword>
<dbReference type="InterPro" id="IPR014017">
    <property type="entry name" value="DNA_helicase_UvrD-like_C"/>
</dbReference>
<feature type="domain" description="UvrD-like helicase C-terminal" evidence="13">
    <location>
        <begin position="280"/>
        <end position="546"/>
    </location>
</feature>
<dbReference type="CDD" id="cd18807">
    <property type="entry name" value="SF1_C_UvrD"/>
    <property type="match status" value="1"/>
</dbReference>
<dbReference type="GO" id="GO:0016787">
    <property type="term" value="F:hydrolase activity"/>
    <property type="evidence" value="ECO:0007669"/>
    <property type="project" value="UniProtKB-UniRule"/>
</dbReference>
<keyword evidence="3 11" id="KW-0378">Hydrolase</keyword>
<dbReference type="InterPro" id="IPR013986">
    <property type="entry name" value="DExx_box_DNA_helicase_dom_sf"/>
</dbReference>
<keyword evidence="5 11" id="KW-0067">ATP-binding</keyword>
<evidence type="ECO:0000256" key="4">
    <source>
        <dbReference type="ARBA" id="ARBA00022806"/>
    </source>
</evidence>
<dbReference type="PROSITE" id="PS51217">
    <property type="entry name" value="UVRD_HELICASE_CTER"/>
    <property type="match status" value="1"/>
</dbReference>
<keyword evidence="6" id="KW-0238">DNA-binding</keyword>
<dbReference type="CDD" id="cd17932">
    <property type="entry name" value="DEXQc_UvrD"/>
    <property type="match status" value="1"/>
</dbReference>
<evidence type="ECO:0000313" key="15">
    <source>
        <dbReference type="Proteomes" id="UP000683246"/>
    </source>
</evidence>
<comment type="similarity">
    <text evidence="1">Belongs to the helicase family. UvrD subfamily.</text>
</comment>
<sequence>MGFALNDNQHLAVSHHQGPMMVLAGPGSGKTMVITHRIAYLIEQCGVKPEHILVITFTKAAALEMEKRFEQISDSRHGQTVNFGTFHAIFFRILQSYYDLQINQLLMDDRKLEVFRDIVRKLHIEYADENEFIADVISEISLMKSELIQIKYYNPTSCSTDIFKKIYGLYEAFKREKKMIDFDDMLVKCYALLKQNKEVLTYWQSRFRYVLIDEFQDINRVQYATTQMLVSPENNLFVVGDDDQSIYSFRGAKPEFLLSFPKDYEQAPCIVLNTNYRSTKHIVQSSKQVIMENKKRYMKDMVTHNNLGKHPIVVEAKDSHDEAKQMVHHLLALKKKHQIPLSEIAIIYRTNIQSRAIIDIFLDMHIPFIVRDKAALLFDHWVARDIMAYLRLTCNIKDGEALLRIVNKPKRYVSKAAIAMIKKEYDDVLGGLYQYYQDKQWMIDRIEEMQYHLQCMRKRSTSEMIEYIRKAIGYDQYLQDYAAYRKISVDGLYEILGELSESARLFEQVDAWFAHIEAYREKMEESNKMDLSKDAVTLTTMHASKGLEYRVVWIIGAVEGLLPHQKSNRDKDIEEERRLFYVGMTRAKEYLYISYVNERYHESTKPSRFLTQLCTYLMGDLKVNGTIQHKKFGKGIVLAMDEDTVVVQFKKSKVTLNVKHCMENQLLKVAGEN</sequence>
<accession>A0A8J8SJ10</accession>
<dbReference type="RefSeq" id="WP_212695777.1">
    <property type="nucleotide sequence ID" value="NZ_CP058649.1"/>
</dbReference>
<evidence type="ECO:0000259" key="13">
    <source>
        <dbReference type="PROSITE" id="PS51217"/>
    </source>
</evidence>